<dbReference type="PRINTS" id="PR01037">
    <property type="entry name" value="TCRTETOQM"/>
</dbReference>
<accession>A0ABQ5QUB4</accession>
<evidence type="ECO:0000259" key="5">
    <source>
        <dbReference type="PROSITE" id="PS51722"/>
    </source>
</evidence>
<dbReference type="PANTHER" id="PTHR43261">
    <property type="entry name" value="TRANSLATION ELONGATION FACTOR G-RELATED"/>
    <property type="match status" value="1"/>
</dbReference>
<dbReference type="InterPro" id="IPR005225">
    <property type="entry name" value="Small_GTP-bd"/>
</dbReference>
<dbReference type="SUPFAM" id="SSF50447">
    <property type="entry name" value="Translation proteins"/>
    <property type="match status" value="1"/>
</dbReference>
<dbReference type="InterPro" id="IPR014721">
    <property type="entry name" value="Ribsml_uS5_D2-typ_fold_subgr"/>
</dbReference>
<dbReference type="InterPro" id="IPR041095">
    <property type="entry name" value="EFG_II"/>
</dbReference>
<evidence type="ECO:0000256" key="3">
    <source>
        <dbReference type="ARBA" id="ARBA00023134"/>
    </source>
</evidence>
<name>A0ABQ5QUB4_9ACTN</name>
<dbReference type="Pfam" id="PF00679">
    <property type="entry name" value="EFG_C"/>
    <property type="match status" value="1"/>
</dbReference>
<dbReference type="CDD" id="cd04168">
    <property type="entry name" value="TetM_like"/>
    <property type="match status" value="1"/>
</dbReference>
<evidence type="ECO:0000256" key="1">
    <source>
        <dbReference type="ARBA" id="ARBA00022741"/>
    </source>
</evidence>
<dbReference type="Gene3D" id="3.40.50.300">
    <property type="entry name" value="P-loop containing nucleotide triphosphate hydrolases"/>
    <property type="match status" value="1"/>
</dbReference>
<dbReference type="InterPro" id="IPR027417">
    <property type="entry name" value="P-loop_NTPase"/>
</dbReference>
<dbReference type="InterPro" id="IPR009000">
    <property type="entry name" value="Transl_B-barrel_sf"/>
</dbReference>
<evidence type="ECO:0000256" key="4">
    <source>
        <dbReference type="SAM" id="MobiDB-lite"/>
    </source>
</evidence>
<dbReference type="RefSeq" id="WP_281894293.1">
    <property type="nucleotide sequence ID" value="NZ_BSDI01000007.1"/>
</dbReference>
<dbReference type="Gene3D" id="3.30.230.10">
    <property type="match status" value="1"/>
</dbReference>
<keyword evidence="1" id="KW-0547">Nucleotide-binding</keyword>
<organism evidence="6 7">
    <name type="scientific">Phytohabitans aurantiacus</name>
    <dbReference type="NCBI Taxonomy" id="3016789"/>
    <lineage>
        <taxon>Bacteria</taxon>
        <taxon>Bacillati</taxon>
        <taxon>Actinomycetota</taxon>
        <taxon>Actinomycetes</taxon>
        <taxon>Micromonosporales</taxon>
        <taxon>Micromonosporaceae</taxon>
    </lineage>
</organism>
<evidence type="ECO:0000256" key="2">
    <source>
        <dbReference type="ARBA" id="ARBA00022917"/>
    </source>
</evidence>
<dbReference type="Gene3D" id="2.40.30.10">
    <property type="entry name" value="Translation factors"/>
    <property type="match status" value="1"/>
</dbReference>
<dbReference type="InterPro" id="IPR035647">
    <property type="entry name" value="EFG_III/V"/>
</dbReference>
<dbReference type="EMBL" id="BSDI01000007">
    <property type="protein sequence ID" value="GLH96930.1"/>
    <property type="molecule type" value="Genomic_DNA"/>
</dbReference>
<feature type="domain" description="Tr-type G" evidence="5">
    <location>
        <begin position="3"/>
        <end position="249"/>
    </location>
</feature>
<protein>
    <submittedName>
        <fullName evidence="6">Tetracycline resistance protein, tetM/tetO subfamily</fullName>
    </submittedName>
</protein>
<dbReference type="SUPFAM" id="SSF52540">
    <property type="entry name" value="P-loop containing nucleoside triphosphate hydrolases"/>
    <property type="match status" value="1"/>
</dbReference>
<dbReference type="NCBIfam" id="TIGR00231">
    <property type="entry name" value="small_GTP"/>
    <property type="match status" value="1"/>
</dbReference>
<reference evidence="6" key="1">
    <citation type="submission" date="2022-12" db="EMBL/GenBank/DDBJ databases">
        <title>New Phytohabitans aurantiacus sp. RD004123 nov., an actinomycete isolated from soil.</title>
        <authorList>
            <person name="Triningsih D.W."/>
            <person name="Harunari E."/>
            <person name="Igarashi Y."/>
        </authorList>
    </citation>
    <scope>NUCLEOTIDE SEQUENCE</scope>
    <source>
        <strain evidence="6">RD004123</strain>
    </source>
</reference>
<dbReference type="PRINTS" id="PR00315">
    <property type="entry name" value="ELONGATNFCT"/>
</dbReference>
<dbReference type="Gene3D" id="3.30.70.870">
    <property type="entry name" value="Elongation Factor G (Translational Gtpase), domain 3"/>
    <property type="match status" value="1"/>
</dbReference>
<dbReference type="PROSITE" id="PS51722">
    <property type="entry name" value="G_TR_2"/>
    <property type="match status" value="1"/>
</dbReference>
<dbReference type="Pfam" id="PF14492">
    <property type="entry name" value="EFG_III"/>
    <property type="match status" value="1"/>
</dbReference>
<dbReference type="SMART" id="SM00889">
    <property type="entry name" value="EFG_IV"/>
    <property type="match status" value="1"/>
</dbReference>
<evidence type="ECO:0000313" key="6">
    <source>
        <dbReference type="EMBL" id="GLH96930.1"/>
    </source>
</evidence>
<dbReference type="InterPro" id="IPR000640">
    <property type="entry name" value="EFG_V-like"/>
</dbReference>
<feature type="region of interest" description="Disordered" evidence="4">
    <location>
        <begin position="630"/>
        <end position="649"/>
    </location>
</feature>
<proteinExistence type="predicted"/>
<keyword evidence="7" id="KW-1185">Reference proteome</keyword>
<keyword evidence="2" id="KW-0648">Protein biosynthesis</keyword>
<comment type="caution">
    <text evidence="6">The sequence shown here is derived from an EMBL/GenBank/DDBJ whole genome shotgun (WGS) entry which is preliminary data.</text>
</comment>
<evidence type="ECO:0000313" key="7">
    <source>
        <dbReference type="Proteomes" id="UP001144280"/>
    </source>
</evidence>
<dbReference type="InterPro" id="IPR020568">
    <property type="entry name" value="Ribosomal_Su5_D2-typ_SF"/>
</dbReference>
<dbReference type="Pfam" id="PF00009">
    <property type="entry name" value="GTP_EFTU"/>
    <property type="match status" value="1"/>
</dbReference>
<sequence>MLRSTLNLGILAHVDAGKTTLSERLLYAAGVIDSPGRVDDGTTRTDSLALERQRGITIRSAVVSLTIRGTAVNLIDTPGHPDFVAEVDRVLGVLDGAVLVISAVEGVQPQTRVLMRALRRLRVPTLLFINKVDRRGADVDRVLAEVERRLGVTCVPMTRVERPGARDARVVPCPPDRDLLTQALAGNDDALLAAYVEDEARVTPAVLRRELAAQTARALVHPVYAGSAATGTGVAELMDGLVELLPVATGDADGPVGGTVFKIERGAAGEKIAYVRMDSGTLRTRDPIHSGLIHSGPDKVTAISVFEGGAWVRRDAVRASEIGKLWGLAHARVGDPVGRSSASEARQHFAPPTLEAVVEPVRHEDHVALRAALAQLSEQDPLINVRTDGAELAVSLYGEVQKEVIQATLADDFGVEVVFHGATPLYLERPAASGEAVELLHGPGNPYLATIGLRVDPAPPGSGVDFRLGVDYRGAPLFVYRNLDEFGESMAGYVREALREGPHGWPVSDCVVTMTRSQYSVPDGPPSTRGPLSTAADFRKLTPLVLGQALAAAGTIVCEPMSRVRVDAPADTLGALLGALSRLSTAVEAPDVRGGEVTVEAVLPAASVPRLQRDLPGLTSGEGVLDATYAGHEPVRGPHPVIRASLKSP</sequence>
<dbReference type="InterPro" id="IPR000795">
    <property type="entry name" value="T_Tr_GTP-bd_dom"/>
</dbReference>
<dbReference type="Proteomes" id="UP001144280">
    <property type="component" value="Unassembled WGS sequence"/>
</dbReference>
<dbReference type="SUPFAM" id="SSF54211">
    <property type="entry name" value="Ribosomal protein S5 domain 2-like"/>
    <property type="match status" value="1"/>
</dbReference>
<dbReference type="Pfam" id="PF03764">
    <property type="entry name" value="EFG_IV"/>
    <property type="match status" value="1"/>
</dbReference>
<dbReference type="PROSITE" id="PS00301">
    <property type="entry name" value="G_TR_1"/>
    <property type="match status" value="1"/>
</dbReference>
<dbReference type="InterPro" id="IPR031157">
    <property type="entry name" value="G_TR_CS"/>
</dbReference>
<dbReference type="SUPFAM" id="SSF54980">
    <property type="entry name" value="EF-G C-terminal domain-like"/>
    <property type="match status" value="2"/>
</dbReference>
<keyword evidence="3" id="KW-0342">GTP-binding</keyword>
<dbReference type="InterPro" id="IPR005517">
    <property type="entry name" value="Transl_elong_EFG/EF2_IV"/>
</dbReference>
<gene>
    <name evidence="6" type="ORF">Pa4123_22040</name>
</gene>
<dbReference type="PANTHER" id="PTHR43261:SF1">
    <property type="entry name" value="RIBOSOME-RELEASING FACTOR 2, MITOCHONDRIAL"/>
    <property type="match status" value="1"/>
</dbReference>